<dbReference type="NCBIfam" id="TIGR00914">
    <property type="entry name" value="2A0601"/>
    <property type="match status" value="1"/>
</dbReference>
<evidence type="ECO:0000256" key="5">
    <source>
        <dbReference type="ARBA" id="ARBA00022692"/>
    </source>
</evidence>
<proteinExistence type="inferred from homology"/>
<organism evidence="9 10">
    <name type="scientific">Geovibrio thiophilus</name>
    <dbReference type="NCBI Taxonomy" id="139438"/>
    <lineage>
        <taxon>Bacteria</taxon>
        <taxon>Pseudomonadati</taxon>
        <taxon>Deferribacterota</taxon>
        <taxon>Deferribacteres</taxon>
        <taxon>Deferribacterales</taxon>
        <taxon>Geovibrionaceae</taxon>
        <taxon>Geovibrio</taxon>
    </lineage>
</organism>
<feature type="transmembrane region" description="Helical" evidence="8">
    <location>
        <begin position="390"/>
        <end position="411"/>
    </location>
</feature>
<keyword evidence="5 8" id="KW-0812">Transmembrane</keyword>
<dbReference type="InterPro" id="IPR001036">
    <property type="entry name" value="Acrflvin-R"/>
</dbReference>
<feature type="transmembrane region" description="Helical" evidence="8">
    <location>
        <begin position="342"/>
        <end position="358"/>
    </location>
</feature>
<dbReference type="Gene3D" id="3.30.70.1440">
    <property type="entry name" value="Multidrug efflux transporter AcrB pore domain"/>
    <property type="match status" value="1"/>
</dbReference>
<dbReference type="Proteomes" id="UP000287502">
    <property type="component" value="Chromosome"/>
</dbReference>
<dbReference type="PANTHER" id="PTHR32063">
    <property type="match status" value="1"/>
</dbReference>
<dbReference type="KEGG" id="gtl:EP073_03185"/>
<dbReference type="SUPFAM" id="SSF82693">
    <property type="entry name" value="Multidrug efflux transporter AcrB pore domain, PN1, PN2, PC1 and PC2 subdomains"/>
    <property type="match status" value="2"/>
</dbReference>
<dbReference type="RefSeq" id="WP_128465725.1">
    <property type="nucleotide sequence ID" value="NZ_CP035108.1"/>
</dbReference>
<dbReference type="AlphaFoldDB" id="A0A3R5UTZ8"/>
<feature type="transmembrane region" description="Helical" evidence="8">
    <location>
        <begin position="526"/>
        <end position="545"/>
    </location>
</feature>
<dbReference type="Gene3D" id="3.30.70.1320">
    <property type="entry name" value="Multidrug efflux transporter AcrB pore domain like"/>
    <property type="match status" value="1"/>
</dbReference>
<comment type="subcellular location">
    <subcellularLocation>
        <location evidence="1">Cell membrane</location>
        <topology evidence="1">Multi-pass membrane protein</topology>
    </subcellularLocation>
</comment>
<dbReference type="PRINTS" id="PR00702">
    <property type="entry name" value="ACRIFLAVINRP"/>
</dbReference>
<keyword evidence="3" id="KW-0813">Transport</keyword>
<dbReference type="GO" id="GO:0008324">
    <property type="term" value="F:monoatomic cation transmembrane transporter activity"/>
    <property type="evidence" value="ECO:0007669"/>
    <property type="project" value="InterPro"/>
</dbReference>
<feature type="transmembrane region" description="Helical" evidence="8">
    <location>
        <begin position="12"/>
        <end position="29"/>
    </location>
</feature>
<evidence type="ECO:0000256" key="1">
    <source>
        <dbReference type="ARBA" id="ARBA00004651"/>
    </source>
</evidence>
<protein>
    <submittedName>
        <fullName evidence="9">Efflux RND transporter permease subunit</fullName>
    </submittedName>
</protein>
<evidence type="ECO:0000256" key="6">
    <source>
        <dbReference type="ARBA" id="ARBA00022989"/>
    </source>
</evidence>
<feature type="transmembrane region" description="Helical" evidence="8">
    <location>
        <begin position="476"/>
        <end position="496"/>
    </location>
</feature>
<dbReference type="InterPro" id="IPR027463">
    <property type="entry name" value="AcrB_DN_DC_subdom"/>
</dbReference>
<dbReference type="InterPro" id="IPR004763">
    <property type="entry name" value="CusA-like"/>
</dbReference>
<gene>
    <name evidence="9" type="ORF">EP073_03185</name>
</gene>
<keyword evidence="10" id="KW-1185">Reference proteome</keyword>
<feature type="transmembrane region" description="Helical" evidence="8">
    <location>
        <begin position="910"/>
        <end position="930"/>
    </location>
</feature>
<dbReference type="SUPFAM" id="SSF82866">
    <property type="entry name" value="Multidrug efflux transporter AcrB transmembrane domain"/>
    <property type="match status" value="2"/>
</dbReference>
<keyword evidence="4" id="KW-1003">Cell membrane</keyword>
<keyword evidence="7 8" id="KW-0472">Membrane</keyword>
<feature type="transmembrane region" description="Helical" evidence="8">
    <location>
        <begin position="995"/>
        <end position="1016"/>
    </location>
</feature>
<sequence>MIEKLIEYSARNKFVIILLTLMITGWGIWSVKKTPLDAIPDLSDVQVIIFTEWTGRSPDLVEDQITYPLVSSLLAAPKVKVVRGYSFFGFSYVYAIFEDDTDIYWARSRVSEYISKIRGQLPPDVNPSLGPDATGVGWIYQYALKDTAHKYNLAELRSLQDWYLKYAFEEVKGVAETASVGGHIKEYQINLDPDRLRAYGIPVTKITEAVRNSNRDVGGRSVEFSGRDFMIKGLGYISSTEDIKNTVVDFDERGVPVLIGDVASVETGPSMRRGIADLDGEGETVGGIIVMRYGENALEVIERVKAKAEELKKTLPEGVELVPVYDRSELIVNSIKTLRDKLIEEIIIVSLVCMVFLFHFRSAMVAIITLPVAIIMSFVMFRYLNLTSNVMSLGGIAIAIGAMVDAAIVMVENAHKQLEHNPEADRVETIINAAKKVGAPLFFSLLIITVSFLPVFTLESQEGRLFKPLAYTKTFAMMFAAFLSVTLVPALMVIFIKGKILAEDKNPVTKVLVFLYRPFVHLALKFRYAVIVLSIIAVGASYPIVKRLGSEFMPTLNEGTVFYMPTTLPGISAAEAAKSLQTQNRLIKSVPEVETVFGKAGNAMSATDPAGLSMAETVITLKPESEWREGMTWDKIIEELNTKVQVAGWVNSWTMPIKARIDMLSTGIKTPVGIKIYGADPVILQETGQKLEEVLKTVQATRSVYAERTDGGYYLYIEPDRFRLARHGLTIEDVNMVIESAIGGMPVTRTVEGRERYPVAVRYKKAFRSDIESIKNVLIPVGMGGAAAPASGGMGSEGEAGGRSGYVPLGEVADVYMKSGPDMLKNENGLLVSYIYVDIDAGTDVGSYVERAMKAVDGAVTVPQGYIMQWSGQYEYMMRVKEKLNIVVPLTLVLIFIILYLNFRSVTKTAIVMLSVPFALIGGFLYLYFLGYNLSVAVWVGLIALAGVAAETGVIMIVYLDEAYDERITAGKMNSLSDLREAVIYGAVQRVRPKIMTVATLIIGLIPIMWATGSGADVMKRIAAPMIGGMVTSTFLTLVIIPAVYYTWRQFGIKKSMNSVNKV</sequence>
<evidence type="ECO:0000313" key="9">
    <source>
        <dbReference type="EMBL" id="QAR32438.1"/>
    </source>
</evidence>
<dbReference type="GO" id="GO:0042910">
    <property type="term" value="F:xenobiotic transmembrane transporter activity"/>
    <property type="evidence" value="ECO:0007669"/>
    <property type="project" value="TreeGrafter"/>
</dbReference>
<dbReference type="Pfam" id="PF00873">
    <property type="entry name" value="ACR_tran"/>
    <property type="match status" value="1"/>
</dbReference>
<dbReference type="GO" id="GO:0005886">
    <property type="term" value="C:plasma membrane"/>
    <property type="evidence" value="ECO:0007669"/>
    <property type="project" value="UniProtKB-SubCell"/>
</dbReference>
<accession>A0A3R5UTZ8</accession>
<feature type="transmembrane region" description="Helical" evidence="8">
    <location>
        <begin position="437"/>
        <end position="456"/>
    </location>
</feature>
<dbReference type="Gene3D" id="3.30.2090.10">
    <property type="entry name" value="Multidrug efflux transporter AcrB TolC docking domain, DN and DC subdomains"/>
    <property type="match status" value="2"/>
</dbReference>
<dbReference type="Gene3D" id="3.30.70.1430">
    <property type="entry name" value="Multidrug efflux transporter AcrB pore domain"/>
    <property type="match status" value="2"/>
</dbReference>
<name>A0A3R5UTZ8_9BACT</name>
<dbReference type="SUPFAM" id="SSF82714">
    <property type="entry name" value="Multidrug efflux transporter AcrB TolC docking domain, DN and DC subdomains"/>
    <property type="match status" value="2"/>
</dbReference>
<evidence type="ECO:0000256" key="3">
    <source>
        <dbReference type="ARBA" id="ARBA00022448"/>
    </source>
</evidence>
<dbReference type="PANTHER" id="PTHR32063:SF19">
    <property type="entry name" value="CATION EFFLUX SYSTEM PROTEIN CUSA"/>
    <property type="match status" value="1"/>
</dbReference>
<dbReference type="OrthoDB" id="9798415at2"/>
<feature type="transmembrane region" description="Helical" evidence="8">
    <location>
        <begin position="936"/>
        <end position="960"/>
    </location>
</feature>
<evidence type="ECO:0000313" key="10">
    <source>
        <dbReference type="Proteomes" id="UP000287502"/>
    </source>
</evidence>
<feature type="transmembrane region" description="Helical" evidence="8">
    <location>
        <begin position="1022"/>
        <end position="1048"/>
    </location>
</feature>
<evidence type="ECO:0000256" key="7">
    <source>
        <dbReference type="ARBA" id="ARBA00023136"/>
    </source>
</evidence>
<evidence type="ECO:0000256" key="2">
    <source>
        <dbReference type="ARBA" id="ARBA00010942"/>
    </source>
</evidence>
<keyword evidence="6 8" id="KW-1133">Transmembrane helix</keyword>
<feature type="transmembrane region" description="Helical" evidence="8">
    <location>
        <begin position="886"/>
        <end position="903"/>
    </location>
</feature>
<evidence type="ECO:0000256" key="4">
    <source>
        <dbReference type="ARBA" id="ARBA00022475"/>
    </source>
</evidence>
<comment type="similarity">
    <text evidence="2">Belongs to the resistance-nodulation-cell division (RND) (TC 2.A.6) family.</text>
</comment>
<feature type="transmembrane region" description="Helical" evidence="8">
    <location>
        <begin position="365"/>
        <end position="384"/>
    </location>
</feature>
<dbReference type="EMBL" id="CP035108">
    <property type="protein sequence ID" value="QAR32438.1"/>
    <property type="molecule type" value="Genomic_DNA"/>
</dbReference>
<evidence type="ECO:0000256" key="8">
    <source>
        <dbReference type="SAM" id="Phobius"/>
    </source>
</evidence>
<dbReference type="Gene3D" id="1.20.1640.10">
    <property type="entry name" value="Multidrug efflux transporter AcrB transmembrane domain"/>
    <property type="match status" value="2"/>
</dbReference>
<reference evidence="9 10" key="1">
    <citation type="submission" date="2019-01" db="EMBL/GenBank/DDBJ databases">
        <title>Geovibrio thiophilus DSM 11263, complete genome.</title>
        <authorList>
            <person name="Spring S."/>
            <person name="Bunk B."/>
            <person name="Sproer C."/>
        </authorList>
    </citation>
    <scope>NUCLEOTIDE SEQUENCE [LARGE SCALE GENOMIC DNA]</scope>
    <source>
        <strain evidence="9 10">DSM 11263</strain>
    </source>
</reference>